<accession>A0AAF3J1Z0</accession>
<dbReference type="PANTHER" id="PTHR12869:SF0">
    <property type="entry name" value="BOS COMPLEX SUBUNIT TMEM147"/>
    <property type="match status" value="1"/>
</dbReference>
<evidence type="ECO:0000256" key="1">
    <source>
        <dbReference type="ARBA" id="ARBA00004477"/>
    </source>
</evidence>
<dbReference type="Proteomes" id="UP000887575">
    <property type="component" value="Unassembled WGS sequence"/>
</dbReference>
<keyword evidence="3" id="KW-1003">Cell membrane</keyword>
<keyword evidence="7 11" id="KW-0472">Membrane</keyword>
<feature type="transmembrane region" description="Helical" evidence="11">
    <location>
        <begin position="35"/>
        <end position="57"/>
    </location>
</feature>
<dbReference type="PANTHER" id="PTHR12869">
    <property type="entry name" value="SMALL SEVEN TRANSMEMBRANE DOMAIN-CONTAINING PROTEIN"/>
    <property type="match status" value="1"/>
</dbReference>
<feature type="transmembrane region" description="Helical" evidence="11">
    <location>
        <begin position="106"/>
        <end position="125"/>
    </location>
</feature>
<name>A0AAF3J1Z0_9BILA</name>
<dbReference type="GO" id="GO:0005789">
    <property type="term" value="C:endoplasmic reticulum membrane"/>
    <property type="evidence" value="ECO:0007669"/>
    <property type="project" value="UniProtKB-SubCell"/>
</dbReference>
<dbReference type="AlphaFoldDB" id="A0AAF3J1Z0"/>
<evidence type="ECO:0000256" key="8">
    <source>
        <dbReference type="ARBA" id="ARBA00034739"/>
    </source>
</evidence>
<evidence type="ECO:0000256" key="5">
    <source>
        <dbReference type="ARBA" id="ARBA00022824"/>
    </source>
</evidence>
<evidence type="ECO:0000256" key="11">
    <source>
        <dbReference type="SAM" id="Phobius"/>
    </source>
</evidence>
<evidence type="ECO:0000256" key="10">
    <source>
        <dbReference type="ARBA" id="ARBA00034899"/>
    </source>
</evidence>
<organism evidence="12 13">
    <name type="scientific">Mesorhabditis belari</name>
    <dbReference type="NCBI Taxonomy" id="2138241"/>
    <lineage>
        <taxon>Eukaryota</taxon>
        <taxon>Metazoa</taxon>
        <taxon>Ecdysozoa</taxon>
        <taxon>Nematoda</taxon>
        <taxon>Chromadorea</taxon>
        <taxon>Rhabditida</taxon>
        <taxon>Rhabditina</taxon>
        <taxon>Rhabditomorpha</taxon>
        <taxon>Rhabditoidea</taxon>
        <taxon>Rhabditidae</taxon>
        <taxon>Mesorhabditinae</taxon>
        <taxon>Mesorhabditis</taxon>
    </lineage>
</organism>
<keyword evidence="6 11" id="KW-1133">Transmembrane helix</keyword>
<evidence type="ECO:0000256" key="7">
    <source>
        <dbReference type="ARBA" id="ARBA00023136"/>
    </source>
</evidence>
<evidence type="ECO:0000256" key="4">
    <source>
        <dbReference type="ARBA" id="ARBA00022692"/>
    </source>
</evidence>
<feature type="transmembrane region" description="Helical" evidence="11">
    <location>
        <begin position="194"/>
        <end position="215"/>
    </location>
</feature>
<feature type="transmembrane region" description="Helical" evidence="11">
    <location>
        <begin position="169"/>
        <end position="188"/>
    </location>
</feature>
<evidence type="ECO:0000256" key="2">
    <source>
        <dbReference type="ARBA" id="ARBA00004651"/>
    </source>
</evidence>
<keyword evidence="5" id="KW-0256">Endoplasmic reticulum</keyword>
<sequence length="226" mass="25177">MTFFHFVNCIALAYAPYFIIYKYSGLSEYSSLWKLGQAAIGYLLTQLAKLLLLATFFPASDPSEGFAFVSELLKSSADIVDIVGLHLIIGYFMTGKSEVRFMTAGVGWAFANSIASRIVLFWVGARGTAFSWRYIQSAIDSSSDLAFWIAVACLSWLAGRENARRVRTYFLLIVAVFHTFIFQILSVYCGVGGWMMVVFRVVYSILLGFGAIAAYSQVGQVQMKRD</sequence>
<keyword evidence="12" id="KW-1185">Reference proteome</keyword>
<dbReference type="GO" id="GO:0005886">
    <property type="term" value="C:plasma membrane"/>
    <property type="evidence" value="ECO:0007669"/>
    <property type="project" value="UniProtKB-SubCell"/>
</dbReference>
<feature type="transmembrane region" description="Helical" evidence="11">
    <location>
        <begin position="6"/>
        <end position="23"/>
    </location>
</feature>
<comment type="subcellular location">
    <subcellularLocation>
        <location evidence="2">Cell membrane</location>
        <topology evidence="2">Multi-pass membrane protein</topology>
    </subcellularLocation>
    <subcellularLocation>
        <location evidence="1">Endoplasmic reticulum membrane</location>
        <topology evidence="1">Multi-pass membrane protein</topology>
    </subcellularLocation>
</comment>
<keyword evidence="4 11" id="KW-0812">Transmembrane</keyword>
<reference evidence="13" key="1">
    <citation type="submission" date="2024-02" db="UniProtKB">
        <authorList>
            <consortium name="WormBaseParasite"/>
        </authorList>
    </citation>
    <scope>IDENTIFICATION</scope>
</reference>
<dbReference type="InterPro" id="IPR019164">
    <property type="entry name" value="TMEM147"/>
</dbReference>
<evidence type="ECO:0000256" key="9">
    <source>
        <dbReference type="ARBA" id="ARBA00034846"/>
    </source>
</evidence>
<evidence type="ECO:0000313" key="12">
    <source>
        <dbReference type="Proteomes" id="UP000887575"/>
    </source>
</evidence>
<comment type="similarity">
    <text evidence="8">Belongs to the TMEM147 family.</text>
</comment>
<protein>
    <recommendedName>
        <fullName evidence="9">BOS complex subunit TMEM147</fullName>
    </recommendedName>
    <alternativeName>
        <fullName evidence="10">Transmembrane protein 147</fullName>
    </alternativeName>
</protein>
<evidence type="ECO:0000256" key="3">
    <source>
        <dbReference type="ARBA" id="ARBA00022475"/>
    </source>
</evidence>
<evidence type="ECO:0000256" key="6">
    <source>
        <dbReference type="ARBA" id="ARBA00022989"/>
    </source>
</evidence>
<evidence type="ECO:0000313" key="13">
    <source>
        <dbReference type="WBParaSite" id="MBELARI_LOCUS11181"/>
    </source>
</evidence>
<dbReference type="WBParaSite" id="MBELARI_LOCUS11181">
    <property type="protein sequence ID" value="MBELARI_LOCUS11181"/>
    <property type="gene ID" value="MBELARI_LOCUS11181"/>
</dbReference>
<dbReference type="Pfam" id="PF09767">
    <property type="entry name" value="DUF2053"/>
    <property type="match status" value="1"/>
</dbReference>
<proteinExistence type="inferred from homology"/>